<dbReference type="Proteomes" id="UP000001396">
    <property type="component" value="Unassembled WGS sequence"/>
</dbReference>
<dbReference type="AlphaFoldDB" id="D3B3L0"/>
<sequence>MYMDFTYGGHNIKKTQWAIQHWNSNVLVVKEEFF</sequence>
<evidence type="ECO:0000313" key="1">
    <source>
        <dbReference type="EMBL" id="EFA83908.1"/>
    </source>
</evidence>
<protein>
    <submittedName>
        <fullName evidence="1">Uncharacterized protein</fullName>
    </submittedName>
</protein>
<comment type="caution">
    <text evidence="1">The sequence shown here is derived from an EMBL/GenBank/DDBJ whole genome shotgun (WGS) entry which is preliminary data.</text>
</comment>
<name>D3B3L0_HETP5</name>
<dbReference type="InParanoid" id="D3B3L0"/>
<dbReference type="RefSeq" id="XP_020436025.1">
    <property type="nucleotide sequence ID" value="XM_020573953.1"/>
</dbReference>
<proteinExistence type="predicted"/>
<dbReference type="EMBL" id="ADBJ01000010">
    <property type="protein sequence ID" value="EFA83908.1"/>
    <property type="molecule type" value="Genomic_DNA"/>
</dbReference>
<gene>
    <name evidence="1" type="ORF">PPL_02978</name>
</gene>
<keyword evidence="2" id="KW-1185">Reference proteome</keyword>
<reference evidence="1 2" key="1">
    <citation type="journal article" date="2011" name="Genome Res.">
        <title>Phylogeny-wide analysis of social amoeba genomes highlights ancient origins for complex intercellular communication.</title>
        <authorList>
            <person name="Heidel A.J."/>
            <person name="Lawal H.M."/>
            <person name="Felder M."/>
            <person name="Schilde C."/>
            <person name="Helps N.R."/>
            <person name="Tunggal B."/>
            <person name="Rivero F."/>
            <person name="John U."/>
            <person name="Schleicher M."/>
            <person name="Eichinger L."/>
            <person name="Platzer M."/>
            <person name="Noegel A.A."/>
            <person name="Schaap P."/>
            <person name="Gloeckner G."/>
        </authorList>
    </citation>
    <scope>NUCLEOTIDE SEQUENCE [LARGE SCALE GENOMIC DNA]</scope>
    <source>
        <strain evidence="2">ATCC 26659 / Pp 5 / PN500</strain>
    </source>
</reference>
<evidence type="ECO:0000313" key="2">
    <source>
        <dbReference type="Proteomes" id="UP000001396"/>
    </source>
</evidence>
<dbReference type="GeneID" id="31358501"/>
<accession>D3B3L0</accession>
<dbReference type="PANTHER" id="PTHR34003:SF2">
    <property type="entry name" value="SNOAL-LIKE DOMAIN-CONTAINING PROTEIN"/>
    <property type="match status" value="1"/>
</dbReference>
<dbReference type="PANTHER" id="PTHR34003">
    <property type="entry name" value="BLL2395 PROTEIN"/>
    <property type="match status" value="1"/>
</dbReference>
<organism evidence="1 2">
    <name type="scientific">Heterostelium pallidum (strain ATCC 26659 / Pp 5 / PN500)</name>
    <name type="common">Cellular slime mold</name>
    <name type="synonym">Polysphondylium pallidum</name>
    <dbReference type="NCBI Taxonomy" id="670386"/>
    <lineage>
        <taxon>Eukaryota</taxon>
        <taxon>Amoebozoa</taxon>
        <taxon>Evosea</taxon>
        <taxon>Eumycetozoa</taxon>
        <taxon>Dictyostelia</taxon>
        <taxon>Acytosteliales</taxon>
        <taxon>Acytosteliaceae</taxon>
        <taxon>Heterostelium</taxon>
    </lineage>
</organism>